<proteinExistence type="predicted"/>
<organism evidence="2 3">
    <name type="scientific">Streptomyces antibioticus</name>
    <dbReference type="NCBI Taxonomy" id="1890"/>
    <lineage>
        <taxon>Bacteria</taxon>
        <taxon>Bacillati</taxon>
        <taxon>Actinomycetota</taxon>
        <taxon>Actinomycetes</taxon>
        <taxon>Kitasatosporales</taxon>
        <taxon>Streptomycetaceae</taxon>
        <taxon>Streptomyces</taxon>
    </lineage>
</organism>
<dbReference type="CDD" id="cd00719">
    <property type="entry name" value="GIY-YIG_SF"/>
    <property type="match status" value="1"/>
</dbReference>
<accession>A0AAE6YCL1</accession>
<evidence type="ECO:0000259" key="1">
    <source>
        <dbReference type="PROSITE" id="PS50164"/>
    </source>
</evidence>
<dbReference type="PROSITE" id="PS50164">
    <property type="entry name" value="GIY_YIG"/>
    <property type="match status" value="1"/>
</dbReference>
<dbReference type="Proteomes" id="UP000502504">
    <property type="component" value="Chromosome"/>
</dbReference>
<gene>
    <name evidence="2" type="ORF">HCX60_32070</name>
</gene>
<dbReference type="SUPFAM" id="SSF82771">
    <property type="entry name" value="GIY-YIG endonuclease"/>
    <property type="match status" value="1"/>
</dbReference>
<name>A0AAE6YCL1_STRAT</name>
<sequence>MPRIDMTRRTALYRLFDTEGRLLYVGITFNPDNRWAEHATSKSWWPDVTEKRIEWHESRTDAAAAEVAVIAAELPLYNKQDSPQPFEGVTTKEGTKPSRIVRIDDDTWEDYGKLCAEKGLARAADVRMYIKSEIRAYQQRQRSES</sequence>
<dbReference type="AlphaFoldDB" id="A0AAE6YCL1"/>
<dbReference type="Pfam" id="PF01541">
    <property type="entry name" value="GIY-YIG"/>
    <property type="match status" value="1"/>
</dbReference>
<dbReference type="InterPro" id="IPR000305">
    <property type="entry name" value="GIY-YIG_endonuc"/>
</dbReference>
<protein>
    <submittedName>
        <fullName evidence="2">GIY-YIG nuclease family protein</fullName>
    </submittedName>
</protein>
<dbReference type="EMBL" id="CP050692">
    <property type="protein sequence ID" value="QIT47595.1"/>
    <property type="molecule type" value="Genomic_DNA"/>
</dbReference>
<dbReference type="InterPro" id="IPR035901">
    <property type="entry name" value="GIY-YIG_endonuc_sf"/>
</dbReference>
<dbReference type="RefSeq" id="WP_078635952.1">
    <property type="nucleotide sequence ID" value="NZ_CM007717.1"/>
</dbReference>
<evidence type="ECO:0000313" key="3">
    <source>
        <dbReference type="Proteomes" id="UP000502504"/>
    </source>
</evidence>
<reference evidence="2 3" key="1">
    <citation type="submission" date="2020-03" db="EMBL/GenBank/DDBJ databases">
        <title>Is there a link between lipid content and antibiotic production in Streptomyces?</title>
        <authorList>
            <person name="David M."/>
            <person name="Lejeune C."/>
            <person name="Abreu S."/>
            <person name="Thibessard A."/>
            <person name="Leblond P."/>
            <person name="Chaminade P."/>
            <person name="Virolle M.-J."/>
        </authorList>
    </citation>
    <scope>NUCLEOTIDE SEQUENCE [LARGE SCALE GENOMIC DNA]</scope>
    <source>
        <strain evidence="2 3">DSM 41481</strain>
    </source>
</reference>
<evidence type="ECO:0000313" key="2">
    <source>
        <dbReference type="EMBL" id="QIT47595.1"/>
    </source>
</evidence>
<feature type="domain" description="GIY-YIG" evidence="1">
    <location>
        <begin position="8"/>
        <end position="79"/>
    </location>
</feature>